<dbReference type="AlphaFoldDB" id="M5FWB1"/>
<gene>
    <name evidence="2" type="ORF">DACRYDRAFT_16630</name>
</gene>
<organism evidence="2 3">
    <name type="scientific">Dacryopinax primogenitus (strain DJM 731)</name>
    <name type="common">Brown rot fungus</name>
    <dbReference type="NCBI Taxonomy" id="1858805"/>
    <lineage>
        <taxon>Eukaryota</taxon>
        <taxon>Fungi</taxon>
        <taxon>Dikarya</taxon>
        <taxon>Basidiomycota</taxon>
        <taxon>Agaricomycotina</taxon>
        <taxon>Dacrymycetes</taxon>
        <taxon>Dacrymycetales</taxon>
        <taxon>Dacrymycetaceae</taxon>
        <taxon>Dacryopinax</taxon>
    </lineage>
</organism>
<evidence type="ECO:0000313" key="2">
    <source>
        <dbReference type="EMBL" id="EJU00659.1"/>
    </source>
</evidence>
<feature type="compositionally biased region" description="Polar residues" evidence="1">
    <location>
        <begin position="268"/>
        <end position="278"/>
    </location>
</feature>
<reference evidence="2 3" key="1">
    <citation type="journal article" date="2012" name="Science">
        <title>The Paleozoic origin of enzymatic lignin decomposition reconstructed from 31 fungal genomes.</title>
        <authorList>
            <person name="Floudas D."/>
            <person name="Binder M."/>
            <person name="Riley R."/>
            <person name="Barry K."/>
            <person name="Blanchette R.A."/>
            <person name="Henrissat B."/>
            <person name="Martinez A.T."/>
            <person name="Otillar R."/>
            <person name="Spatafora J.W."/>
            <person name="Yadav J.S."/>
            <person name="Aerts A."/>
            <person name="Benoit I."/>
            <person name="Boyd A."/>
            <person name="Carlson A."/>
            <person name="Copeland A."/>
            <person name="Coutinho P.M."/>
            <person name="de Vries R.P."/>
            <person name="Ferreira P."/>
            <person name="Findley K."/>
            <person name="Foster B."/>
            <person name="Gaskell J."/>
            <person name="Glotzer D."/>
            <person name="Gorecki P."/>
            <person name="Heitman J."/>
            <person name="Hesse C."/>
            <person name="Hori C."/>
            <person name="Igarashi K."/>
            <person name="Jurgens J.A."/>
            <person name="Kallen N."/>
            <person name="Kersten P."/>
            <person name="Kohler A."/>
            <person name="Kuees U."/>
            <person name="Kumar T.K.A."/>
            <person name="Kuo A."/>
            <person name="LaButti K."/>
            <person name="Larrondo L.F."/>
            <person name="Lindquist E."/>
            <person name="Ling A."/>
            <person name="Lombard V."/>
            <person name="Lucas S."/>
            <person name="Lundell T."/>
            <person name="Martin R."/>
            <person name="McLaughlin D.J."/>
            <person name="Morgenstern I."/>
            <person name="Morin E."/>
            <person name="Murat C."/>
            <person name="Nagy L.G."/>
            <person name="Nolan M."/>
            <person name="Ohm R.A."/>
            <person name="Patyshakuliyeva A."/>
            <person name="Rokas A."/>
            <person name="Ruiz-Duenas F.J."/>
            <person name="Sabat G."/>
            <person name="Salamov A."/>
            <person name="Samejima M."/>
            <person name="Schmutz J."/>
            <person name="Slot J.C."/>
            <person name="St John F."/>
            <person name="Stenlid J."/>
            <person name="Sun H."/>
            <person name="Sun S."/>
            <person name="Syed K."/>
            <person name="Tsang A."/>
            <person name="Wiebenga A."/>
            <person name="Young D."/>
            <person name="Pisabarro A."/>
            <person name="Eastwood D.C."/>
            <person name="Martin F."/>
            <person name="Cullen D."/>
            <person name="Grigoriev I.V."/>
            <person name="Hibbett D.S."/>
        </authorList>
    </citation>
    <scope>NUCLEOTIDE SEQUENCE [LARGE SCALE GENOMIC DNA]</scope>
    <source>
        <strain evidence="2 3">DJM-731 SS1</strain>
    </source>
</reference>
<evidence type="ECO:0000256" key="1">
    <source>
        <dbReference type="SAM" id="MobiDB-lite"/>
    </source>
</evidence>
<sequence>MAMDIDVPSHLREEHDKAVHNTEMTDAISIGAYSFTYQQVSVMLHTICAVVVALQRDTQNQAMRDALFDISEALLEVMGVADDMHRQFYGVQMDFAMAKLFLRGKQGTNIYIDGKRYSLLLHSRPWMFDPESHNKVASSIFMAQSTEKLFNLITGTARANGEKWKELTVNMKSFIEGNIENYLDKQPEGWKDVPSPLQEFMGKEWSEKASTAYTMFIMLSGGMGKSIGNEDSSIANDQNMPGASFSTGSKRAASPTAKEEPKKRKKQTTNTADCTNVSQRRDDAVPDESVKVEEPKHARKSLRDDKTYRADDKTNTPISTHDEIKVVPMTDVLKNLKNLSGIQIAWMIPGNGFTNHHSHGLDHPSDTLITSTSVEHDIPGKEYKFIIRMAKKVTMDPEQTKKLTEFHVTLSSTSRKKSTKSPCSSINKFDTAFQTQMKRTKGTEVHSSMLCTQSQTSKEGRQKHPRWGKILNKVALSMIWKMERNINTLEEKHGDVKFGSLDDNLEDLAAFHGVLLQLLVMHGDS</sequence>
<dbReference type="GeneID" id="63686275"/>
<feature type="compositionally biased region" description="Polar residues" evidence="1">
    <location>
        <begin position="445"/>
        <end position="457"/>
    </location>
</feature>
<feature type="compositionally biased region" description="Basic and acidic residues" evidence="1">
    <location>
        <begin position="279"/>
        <end position="316"/>
    </location>
</feature>
<protein>
    <submittedName>
        <fullName evidence="2">Uncharacterized protein</fullName>
    </submittedName>
</protein>
<feature type="region of interest" description="Disordered" evidence="1">
    <location>
        <begin position="444"/>
        <end position="464"/>
    </location>
</feature>
<dbReference type="RefSeq" id="XP_040627556.1">
    <property type="nucleotide sequence ID" value="XM_040771213.1"/>
</dbReference>
<evidence type="ECO:0000313" key="3">
    <source>
        <dbReference type="Proteomes" id="UP000030653"/>
    </source>
</evidence>
<feature type="compositionally biased region" description="Polar residues" evidence="1">
    <location>
        <begin position="229"/>
        <end position="249"/>
    </location>
</feature>
<dbReference type="EMBL" id="JH795866">
    <property type="protein sequence ID" value="EJU00659.1"/>
    <property type="molecule type" value="Genomic_DNA"/>
</dbReference>
<dbReference type="HOGENOM" id="CLU_518758_0_0_1"/>
<feature type="region of interest" description="Disordered" evidence="1">
    <location>
        <begin position="229"/>
        <end position="316"/>
    </location>
</feature>
<keyword evidence="3" id="KW-1185">Reference proteome</keyword>
<proteinExistence type="predicted"/>
<dbReference type="Proteomes" id="UP000030653">
    <property type="component" value="Unassembled WGS sequence"/>
</dbReference>
<name>M5FWB1_DACPD</name>
<accession>M5FWB1</accession>